<dbReference type="InterPro" id="IPR001650">
    <property type="entry name" value="Helicase_C-like"/>
</dbReference>
<dbReference type="GO" id="GO:0006281">
    <property type="term" value="P:DNA repair"/>
    <property type="evidence" value="ECO:0007669"/>
    <property type="project" value="TreeGrafter"/>
</dbReference>
<keyword evidence="2" id="KW-0547">Nucleotide-binding</keyword>
<dbReference type="PROSITE" id="PS50089">
    <property type="entry name" value="ZF_RING_2"/>
    <property type="match status" value="1"/>
</dbReference>
<dbReference type="RefSeq" id="YP_009052309.1">
    <property type="nucleotide sequence ID" value="NC_024697.1"/>
</dbReference>
<dbReference type="EMBL" id="KJ645900">
    <property type="protein sequence ID" value="AII17206.1"/>
    <property type="molecule type" value="Genomic_DNA"/>
</dbReference>
<proteinExistence type="predicted"/>
<keyword evidence="3 8" id="KW-0863">Zinc-finger</keyword>
<name>A0A076FIC6_9VIRU</name>
<evidence type="ECO:0000256" key="1">
    <source>
        <dbReference type="ARBA" id="ARBA00022723"/>
    </source>
</evidence>
<dbReference type="GO" id="GO:0016787">
    <property type="term" value="F:hydrolase activity"/>
    <property type="evidence" value="ECO:0007669"/>
    <property type="project" value="UniProtKB-KW"/>
</dbReference>
<dbReference type="Proteomes" id="UP000028667">
    <property type="component" value="Segment"/>
</dbReference>
<dbReference type="GO" id="GO:0008094">
    <property type="term" value="F:ATP-dependent activity, acting on DNA"/>
    <property type="evidence" value="ECO:0007669"/>
    <property type="project" value="TreeGrafter"/>
</dbReference>
<dbReference type="Pfam" id="PF13445">
    <property type="entry name" value="zf-RING_UBOX"/>
    <property type="match status" value="1"/>
</dbReference>
<evidence type="ECO:0000256" key="7">
    <source>
        <dbReference type="ARBA" id="ARBA00022840"/>
    </source>
</evidence>
<evidence type="ECO:0000256" key="8">
    <source>
        <dbReference type="PROSITE-ProRule" id="PRU00175"/>
    </source>
</evidence>
<protein>
    <submittedName>
        <fullName evidence="10">Putative E3 ubiquitin ligase</fullName>
    </submittedName>
</protein>
<keyword evidence="1" id="KW-0479">Metal-binding</keyword>
<keyword evidence="5" id="KW-0347">Helicase</keyword>
<dbReference type="Pfam" id="PF00271">
    <property type="entry name" value="Helicase_C"/>
    <property type="match status" value="1"/>
</dbReference>
<keyword evidence="6" id="KW-0862">Zinc</keyword>
<dbReference type="SUPFAM" id="SSF52540">
    <property type="entry name" value="P-loop containing nucleoside triphosphate hydrolases"/>
    <property type="match status" value="2"/>
</dbReference>
<reference evidence="10 11" key="1">
    <citation type="journal article" date="2014" name="Virology">
        <title>Genome of brown tide virus (AaV), the little giant of the Megaviridae, elucidates NCLDV genome expansion and host-virus coevolution.</title>
        <authorList>
            <person name="Moniruzzaman M."/>
            <person name="LeCleir G.R."/>
            <person name="Brown C.M."/>
            <person name="Gobler C.J."/>
            <person name="Bidle K.D."/>
            <person name="Wilson W.H."/>
            <person name="Wilhelm S.W."/>
        </authorList>
    </citation>
    <scope>NUCLEOTIDE SEQUENCE [LARGE SCALE GENOMIC DNA]</scope>
    <source>
        <strain evidence="10">BtV-01</strain>
    </source>
</reference>
<dbReference type="GeneID" id="20041629"/>
<dbReference type="PANTHER" id="PTHR45626">
    <property type="entry name" value="TRANSCRIPTION TERMINATION FACTOR 2-RELATED"/>
    <property type="match status" value="1"/>
</dbReference>
<dbReference type="GO" id="GO:0016874">
    <property type="term" value="F:ligase activity"/>
    <property type="evidence" value="ECO:0007669"/>
    <property type="project" value="UniProtKB-KW"/>
</dbReference>
<keyword evidence="4" id="KW-0378">Hydrolase</keyword>
<evidence type="ECO:0000313" key="11">
    <source>
        <dbReference type="Proteomes" id="UP000028667"/>
    </source>
</evidence>
<dbReference type="GO" id="GO:0005524">
    <property type="term" value="F:ATP binding"/>
    <property type="evidence" value="ECO:0007669"/>
    <property type="project" value="UniProtKB-KW"/>
</dbReference>
<organism evidence="10 11">
    <name type="scientific">Aureococcus anophagefferens virus</name>
    <dbReference type="NCBI Taxonomy" id="1474867"/>
    <lineage>
        <taxon>Viruses</taxon>
        <taxon>Varidnaviria</taxon>
        <taxon>Bamfordvirae</taxon>
        <taxon>Nucleocytoviricota</taxon>
        <taxon>Megaviricetes</taxon>
        <taxon>Imitervirales</taxon>
        <taxon>Schizomimiviridae</taxon>
        <taxon>Kratosvirus</taxon>
        <taxon>Kratosvirus quantuckense</taxon>
    </lineage>
</organism>
<dbReference type="KEGG" id="vg:20041629"/>
<dbReference type="SUPFAM" id="SSF57850">
    <property type="entry name" value="RING/U-box"/>
    <property type="match status" value="1"/>
</dbReference>
<dbReference type="Pfam" id="PF00176">
    <property type="entry name" value="SNF2-rel_dom"/>
    <property type="match status" value="1"/>
</dbReference>
<dbReference type="InterPro" id="IPR001841">
    <property type="entry name" value="Znf_RING"/>
</dbReference>
<sequence>MSYEYNYINDDLLPFEQPQGLITELFLHQKRSIAKLSEIEQSHTIKFEDYEISTNIGIFADNVGGGKTLSICSLIRYMKNPTYIPIEFIFSSTNVSIKQHLIPTKPVSNLIIVPFSIYSWWVSVLKMVKMYFIGINRKKEFDQIDFDNLPTVVLITDTMYKALYESFPNITWNRLIIDEPQQFKSYGYVQFPKASFNWIICATPEDILRHVGIKWLNHKLLPYNNFREKLVILNRKEFIDLSNNLPNIEEFQIMCKEPIMFNVLRNLSLPREALNRLHANDFKGALEVLNINAINEDNIVDSLIVSYKDKLTNAESEIQRLSKIKSISETDRIIKIQKQNDIITSLNTRIDSITTRVNDAGEICSICLDVVEKPRAITKCCQHSFCLECMVASQSFNYRQACPSCNLNNVDYIVEQCDAFAFEEKKEEEKTDDIFDKNKTLMKILNNLDSDAKILIFSEYYDSFNRIKEMMLKENMKFGELKGQINSTINKFKNGDINILLLNASKFGAGLNLQMTTDLIIYHKFSTKEMKTQVIGRAQRVGRDKPLRVHNLLYKSEL</sequence>
<dbReference type="InterPro" id="IPR050628">
    <property type="entry name" value="SNF2_RAD54_helicase_TF"/>
</dbReference>
<evidence type="ECO:0000256" key="2">
    <source>
        <dbReference type="ARBA" id="ARBA00022741"/>
    </source>
</evidence>
<evidence type="ECO:0000313" key="10">
    <source>
        <dbReference type="EMBL" id="AII17206.1"/>
    </source>
</evidence>
<dbReference type="OrthoDB" id="2678at10239"/>
<dbReference type="InterPro" id="IPR027370">
    <property type="entry name" value="Znf-RING_euk"/>
</dbReference>
<evidence type="ECO:0000259" key="9">
    <source>
        <dbReference type="PROSITE" id="PS50089"/>
    </source>
</evidence>
<evidence type="ECO:0000256" key="6">
    <source>
        <dbReference type="ARBA" id="ARBA00022833"/>
    </source>
</evidence>
<accession>A0A076FIC6</accession>
<dbReference type="InterPro" id="IPR027417">
    <property type="entry name" value="P-loop_NTPase"/>
</dbReference>
<dbReference type="InterPro" id="IPR017907">
    <property type="entry name" value="Znf_RING_CS"/>
</dbReference>
<evidence type="ECO:0000256" key="4">
    <source>
        <dbReference type="ARBA" id="ARBA00022801"/>
    </source>
</evidence>
<evidence type="ECO:0000256" key="3">
    <source>
        <dbReference type="ARBA" id="ARBA00022771"/>
    </source>
</evidence>
<feature type="domain" description="RING-type" evidence="9">
    <location>
        <begin position="364"/>
        <end position="406"/>
    </location>
</feature>
<evidence type="ECO:0000256" key="5">
    <source>
        <dbReference type="ARBA" id="ARBA00022806"/>
    </source>
</evidence>
<dbReference type="SMART" id="SM00490">
    <property type="entry name" value="HELICc"/>
    <property type="match status" value="1"/>
</dbReference>
<dbReference type="Gene3D" id="3.40.50.300">
    <property type="entry name" value="P-loop containing nucleotide triphosphate hydrolases"/>
    <property type="match status" value="2"/>
</dbReference>
<keyword evidence="7" id="KW-0067">ATP-binding</keyword>
<dbReference type="InterPro" id="IPR000330">
    <property type="entry name" value="SNF2_N"/>
</dbReference>
<dbReference type="SMART" id="SM00184">
    <property type="entry name" value="RING"/>
    <property type="match status" value="1"/>
</dbReference>
<dbReference type="InterPro" id="IPR013083">
    <property type="entry name" value="Znf_RING/FYVE/PHD"/>
</dbReference>
<dbReference type="Gene3D" id="3.30.40.10">
    <property type="entry name" value="Zinc/RING finger domain, C3HC4 (zinc finger)"/>
    <property type="match status" value="1"/>
</dbReference>
<gene>
    <name evidence="10" type="ORF">AaV_235</name>
</gene>
<keyword evidence="11" id="KW-1185">Reference proteome</keyword>
<dbReference type="PROSITE" id="PS00518">
    <property type="entry name" value="ZF_RING_1"/>
    <property type="match status" value="1"/>
</dbReference>
<dbReference type="GO" id="GO:0004386">
    <property type="term" value="F:helicase activity"/>
    <property type="evidence" value="ECO:0007669"/>
    <property type="project" value="UniProtKB-KW"/>
</dbReference>
<keyword evidence="10" id="KW-0436">Ligase</keyword>
<dbReference type="GO" id="GO:0008270">
    <property type="term" value="F:zinc ion binding"/>
    <property type="evidence" value="ECO:0007669"/>
    <property type="project" value="UniProtKB-KW"/>
</dbReference>